<feature type="transmembrane region" description="Helical" evidence="1">
    <location>
        <begin position="57"/>
        <end position="79"/>
    </location>
</feature>
<organism evidence="2">
    <name type="scientific">viral metagenome</name>
    <dbReference type="NCBI Taxonomy" id="1070528"/>
    <lineage>
        <taxon>unclassified sequences</taxon>
        <taxon>metagenomes</taxon>
        <taxon>organismal metagenomes</taxon>
    </lineage>
</organism>
<proteinExistence type="predicted"/>
<keyword evidence="1" id="KW-0812">Transmembrane</keyword>
<name>A0A6M3LP66_9ZZZZ</name>
<dbReference type="EMBL" id="MT143468">
    <property type="protein sequence ID" value="QJA97167.1"/>
    <property type="molecule type" value="Genomic_DNA"/>
</dbReference>
<dbReference type="AlphaFoldDB" id="A0A6M3LP66"/>
<protein>
    <submittedName>
        <fullName evidence="2">Uncharacterized protein</fullName>
    </submittedName>
</protein>
<accession>A0A6M3LP66</accession>
<evidence type="ECO:0000313" key="2">
    <source>
        <dbReference type="EMBL" id="QJA97167.1"/>
    </source>
</evidence>
<gene>
    <name evidence="2" type="ORF">MM415B06592_0009</name>
</gene>
<keyword evidence="1" id="KW-1133">Transmembrane helix</keyword>
<sequence>MPYGNYVNQELDFEKRISGMADRQLLEFVARQNYDTSIKLDKHSVRITSLENESKKISGITGGISGTITGVIIGVISYFTNRN</sequence>
<evidence type="ECO:0000256" key="1">
    <source>
        <dbReference type="SAM" id="Phobius"/>
    </source>
</evidence>
<keyword evidence="1" id="KW-0472">Membrane</keyword>
<reference evidence="2" key="1">
    <citation type="submission" date="2020-03" db="EMBL/GenBank/DDBJ databases">
        <title>The deep terrestrial virosphere.</title>
        <authorList>
            <person name="Holmfeldt K."/>
            <person name="Nilsson E."/>
            <person name="Simone D."/>
            <person name="Lopez-Fernandez M."/>
            <person name="Wu X."/>
            <person name="de Brujin I."/>
            <person name="Lundin D."/>
            <person name="Andersson A."/>
            <person name="Bertilsson S."/>
            <person name="Dopson M."/>
        </authorList>
    </citation>
    <scope>NUCLEOTIDE SEQUENCE</scope>
    <source>
        <strain evidence="2">MM415B06592</strain>
    </source>
</reference>